<accession>F3L566</accession>
<dbReference type="EMBL" id="AEIG01000096">
    <property type="protein sequence ID" value="EGG28539.1"/>
    <property type="molecule type" value="Genomic_DNA"/>
</dbReference>
<reference evidence="1 2" key="1">
    <citation type="journal article" date="2011" name="J. Bacteriol.">
        <title>Genome sequence of strain IMCC3088, a proteorhodopsin-containing marine bacterium belonging to the OM60/NOR5 clade.</title>
        <authorList>
            <person name="Jang Y."/>
            <person name="Oh H.M."/>
            <person name="Kang I."/>
            <person name="Lee K."/>
            <person name="Yang S.J."/>
            <person name="Cho J.C."/>
        </authorList>
    </citation>
    <scope>NUCLEOTIDE SEQUENCE [LARGE SCALE GENOMIC DNA]</scope>
    <source>
        <strain evidence="1 2">IMCC3088</strain>
    </source>
</reference>
<dbReference type="AlphaFoldDB" id="F3L566"/>
<proteinExistence type="predicted"/>
<evidence type="ECO:0000313" key="2">
    <source>
        <dbReference type="Proteomes" id="UP000005615"/>
    </source>
</evidence>
<keyword evidence="2" id="KW-1185">Reference proteome</keyword>
<name>F3L566_9GAMM</name>
<gene>
    <name evidence="1" type="ORF">IMCC3088_2845</name>
</gene>
<dbReference type="Proteomes" id="UP000005615">
    <property type="component" value="Unassembled WGS sequence"/>
</dbReference>
<evidence type="ECO:0000313" key="1">
    <source>
        <dbReference type="EMBL" id="EGG28539.1"/>
    </source>
</evidence>
<comment type="caution">
    <text evidence="1">The sequence shown here is derived from an EMBL/GenBank/DDBJ whole genome shotgun (WGS) entry which is preliminary data.</text>
</comment>
<protein>
    <submittedName>
        <fullName evidence="1">Uncharacterized protein</fullName>
    </submittedName>
</protein>
<sequence length="47" mass="5314">MWVVFLPVALTPLWHDEQLPVVLLWSKVAPLQSLVLWQSSQVSALGM</sequence>
<organism evidence="1 2">
    <name type="scientific">Aequoribacter fuscus</name>
    <dbReference type="NCBI Taxonomy" id="2518989"/>
    <lineage>
        <taxon>Bacteria</taxon>
        <taxon>Pseudomonadati</taxon>
        <taxon>Pseudomonadota</taxon>
        <taxon>Gammaproteobacteria</taxon>
        <taxon>Cellvibrionales</taxon>
        <taxon>Halieaceae</taxon>
        <taxon>Aequoribacter</taxon>
    </lineage>
</organism>